<dbReference type="PANTHER" id="PTHR42844">
    <property type="entry name" value="DIHYDRONEOPTERIN ALDOLASE 1-RELATED"/>
    <property type="match status" value="1"/>
</dbReference>
<evidence type="ECO:0000256" key="3">
    <source>
        <dbReference type="ARBA" id="ARBA00005708"/>
    </source>
</evidence>
<evidence type="ECO:0000313" key="10">
    <source>
        <dbReference type="Proteomes" id="UP000184066"/>
    </source>
</evidence>
<dbReference type="InterPro" id="IPR006156">
    <property type="entry name" value="Dihydroneopterin_aldolase"/>
</dbReference>
<dbReference type="GO" id="GO:0046656">
    <property type="term" value="P:folic acid biosynthetic process"/>
    <property type="evidence" value="ECO:0007669"/>
    <property type="project" value="UniProtKB-KW"/>
</dbReference>
<dbReference type="OrthoDB" id="7678026at2"/>
<gene>
    <name evidence="9" type="ORF">SAMN05216200_1153</name>
</gene>
<evidence type="ECO:0000259" key="8">
    <source>
        <dbReference type="SMART" id="SM00905"/>
    </source>
</evidence>
<dbReference type="Gene3D" id="3.30.1130.10">
    <property type="match status" value="1"/>
</dbReference>
<dbReference type="AlphaFoldDB" id="A0A1M7U2V0"/>
<evidence type="ECO:0000256" key="1">
    <source>
        <dbReference type="ARBA" id="ARBA00001353"/>
    </source>
</evidence>
<comment type="catalytic activity">
    <reaction evidence="1">
        <text>7,8-dihydroneopterin = 6-hydroxymethyl-7,8-dihydropterin + glycolaldehyde</text>
        <dbReference type="Rhea" id="RHEA:10540"/>
        <dbReference type="ChEBI" id="CHEBI:17001"/>
        <dbReference type="ChEBI" id="CHEBI:17071"/>
        <dbReference type="ChEBI" id="CHEBI:44841"/>
        <dbReference type="EC" id="4.1.2.25"/>
    </reaction>
</comment>
<evidence type="ECO:0000256" key="7">
    <source>
        <dbReference type="ARBA" id="ARBA00032903"/>
    </source>
</evidence>
<evidence type="ECO:0000256" key="2">
    <source>
        <dbReference type="ARBA" id="ARBA00005013"/>
    </source>
</evidence>
<comment type="pathway">
    <text evidence="2">Cofactor biosynthesis; tetrahydrofolate biosynthesis; 2-amino-4-hydroxy-6-hydroxymethyl-7,8-dihydropteridine diphosphate from 7,8-dihydroneopterin triphosphate: step 3/4.</text>
</comment>
<dbReference type="RefSeq" id="WP_072748456.1">
    <property type="nucleotide sequence ID" value="NZ_FOHL01000013.1"/>
</dbReference>
<name>A0A1M7U2V0_9RHOB</name>
<dbReference type="PANTHER" id="PTHR42844:SF1">
    <property type="entry name" value="DIHYDRONEOPTERIN ALDOLASE 1-RELATED"/>
    <property type="match status" value="1"/>
</dbReference>
<dbReference type="STRING" id="1189325.SAMN04488119_11329"/>
<protein>
    <recommendedName>
        <fullName evidence="4">dihydroneopterin aldolase</fullName>
        <ecNumber evidence="4">4.1.2.25</ecNumber>
    </recommendedName>
    <alternativeName>
        <fullName evidence="7">7,8-dihydroneopterin aldolase</fullName>
    </alternativeName>
</protein>
<dbReference type="Proteomes" id="UP000184066">
    <property type="component" value="Unassembled WGS sequence"/>
</dbReference>
<evidence type="ECO:0000256" key="5">
    <source>
        <dbReference type="ARBA" id="ARBA00022909"/>
    </source>
</evidence>
<dbReference type="InterPro" id="IPR043133">
    <property type="entry name" value="GTP-CH-I_C/QueF"/>
</dbReference>
<dbReference type="Pfam" id="PF02152">
    <property type="entry name" value="FolB"/>
    <property type="match status" value="1"/>
</dbReference>
<accession>A0A1M7U2V0</accession>
<dbReference type="GO" id="GO:0004150">
    <property type="term" value="F:dihydroneopterin aldolase activity"/>
    <property type="evidence" value="ECO:0007669"/>
    <property type="project" value="UniProtKB-EC"/>
</dbReference>
<evidence type="ECO:0000313" key="9">
    <source>
        <dbReference type="EMBL" id="SHN77207.1"/>
    </source>
</evidence>
<dbReference type="GO" id="GO:0005737">
    <property type="term" value="C:cytoplasm"/>
    <property type="evidence" value="ECO:0007669"/>
    <property type="project" value="TreeGrafter"/>
</dbReference>
<reference evidence="9 10" key="1">
    <citation type="submission" date="2016-12" db="EMBL/GenBank/DDBJ databases">
        <authorList>
            <person name="Song W.-J."/>
            <person name="Kurnit D.M."/>
        </authorList>
    </citation>
    <scope>NUCLEOTIDE SEQUENCE [LARGE SCALE GENOMIC DNA]</scope>
    <source>
        <strain evidence="9 10">CGMCC 1.10808</strain>
    </source>
</reference>
<evidence type="ECO:0000256" key="6">
    <source>
        <dbReference type="ARBA" id="ARBA00023239"/>
    </source>
</evidence>
<proteinExistence type="inferred from homology"/>
<comment type="similarity">
    <text evidence="3">Belongs to the DHNA family.</text>
</comment>
<dbReference type="SUPFAM" id="SSF55620">
    <property type="entry name" value="Tetrahydrobiopterin biosynthesis enzymes-like"/>
    <property type="match status" value="1"/>
</dbReference>
<dbReference type="EC" id="4.1.2.25" evidence="4"/>
<evidence type="ECO:0000256" key="4">
    <source>
        <dbReference type="ARBA" id="ARBA00013043"/>
    </source>
</evidence>
<keyword evidence="5" id="KW-0289">Folate biosynthesis</keyword>
<keyword evidence="10" id="KW-1185">Reference proteome</keyword>
<organism evidence="9 10">
    <name type="scientific">Oceanicella actignis</name>
    <dbReference type="NCBI Taxonomy" id="1189325"/>
    <lineage>
        <taxon>Bacteria</taxon>
        <taxon>Pseudomonadati</taxon>
        <taxon>Pseudomonadota</taxon>
        <taxon>Alphaproteobacteria</taxon>
        <taxon>Rhodobacterales</taxon>
        <taxon>Paracoccaceae</taxon>
        <taxon>Oceanicella</taxon>
    </lineage>
</organism>
<keyword evidence="6" id="KW-0456">Lyase</keyword>
<feature type="domain" description="Dihydroneopterin aldolase/epimerase" evidence="8">
    <location>
        <begin position="26"/>
        <end position="134"/>
    </location>
</feature>
<sequence length="301" mass="32196">MIDETALAFEWPRRDTDTAELPLDRISVRDLVRAVEIGAFASERGVAQRLRFSVVLEVRPTEAGATDDVDRVISYDTLVEAIDDTLAEGRLNLLETCAERIAARCLRDPRAARVLVRVEKLDRIPGALGVEIVRTRRAAQARLAQIAATAAGASPMVAALTDPALLDDDDAARRAAREALAARRRPVAAVVAPGRFGQAAAEAARRMGLEGAAAERLLLSALDQAAWAFAGQDARFVVTDTRTELVHALRSGRPAVWAPARILCDLRDEHRPDPRDAPALARFLAAHLGAGACAVIGADGG</sequence>
<dbReference type="NCBIfam" id="TIGR00526">
    <property type="entry name" value="folB_dom"/>
    <property type="match status" value="1"/>
</dbReference>
<dbReference type="EMBL" id="FRDL01000015">
    <property type="protein sequence ID" value="SHN77207.1"/>
    <property type="molecule type" value="Genomic_DNA"/>
</dbReference>
<dbReference type="InterPro" id="IPR006157">
    <property type="entry name" value="FolB_dom"/>
</dbReference>
<dbReference type="SMART" id="SM00905">
    <property type="entry name" value="FolB"/>
    <property type="match status" value="1"/>
</dbReference>